<feature type="region of interest" description="Disordered" evidence="13">
    <location>
        <begin position="209"/>
        <end position="287"/>
    </location>
</feature>
<evidence type="ECO:0000256" key="13">
    <source>
        <dbReference type="SAM" id="MobiDB-lite"/>
    </source>
</evidence>
<keyword evidence="8" id="KW-0175">Coiled coil</keyword>
<evidence type="ECO:0000256" key="14">
    <source>
        <dbReference type="SAM" id="Phobius"/>
    </source>
</evidence>
<feature type="transmembrane region" description="Helical" evidence="14">
    <location>
        <begin position="729"/>
        <end position="751"/>
    </location>
</feature>
<feature type="transmembrane region" description="Helical" evidence="14">
    <location>
        <begin position="1324"/>
        <end position="1345"/>
    </location>
</feature>
<evidence type="ECO:0000256" key="7">
    <source>
        <dbReference type="ARBA" id="ARBA00022989"/>
    </source>
</evidence>
<evidence type="ECO:0000256" key="5">
    <source>
        <dbReference type="ARBA" id="ARBA00022679"/>
    </source>
</evidence>
<evidence type="ECO:0000256" key="9">
    <source>
        <dbReference type="ARBA" id="ARBA00023136"/>
    </source>
</evidence>
<feature type="transmembrane region" description="Helical" evidence="14">
    <location>
        <begin position="327"/>
        <end position="351"/>
    </location>
</feature>
<dbReference type="InterPro" id="IPR055120">
    <property type="entry name" value="Chs-1/2_IV_N"/>
</dbReference>
<evidence type="ECO:0000256" key="11">
    <source>
        <dbReference type="ARBA" id="ARBA00046329"/>
    </source>
</evidence>
<comment type="catalytic activity">
    <reaction evidence="12">
        <text>[(1-&gt;4)-N-acetyl-beta-D-glucosaminyl](n) + UDP-N-acetyl-alpha-D-glucosamine = [(1-&gt;4)-N-acetyl-beta-D-glucosaminyl](n+1) + UDP + H(+)</text>
        <dbReference type="Rhea" id="RHEA:16637"/>
        <dbReference type="Rhea" id="RHEA-COMP:9593"/>
        <dbReference type="Rhea" id="RHEA-COMP:9595"/>
        <dbReference type="ChEBI" id="CHEBI:15378"/>
        <dbReference type="ChEBI" id="CHEBI:17029"/>
        <dbReference type="ChEBI" id="CHEBI:57705"/>
        <dbReference type="ChEBI" id="CHEBI:58223"/>
        <dbReference type="EC" id="2.4.1.16"/>
    </reaction>
</comment>
<feature type="compositionally biased region" description="Polar residues" evidence="13">
    <location>
        <begin position="879"/>
        <end position="893"/>
    </location>
</feature>
<feature type="transmembrane region" description="Helical" evidence="14">
    <location>
        <begin position="371"/>
        <end position="394"/>
    </location>
</feature>
<dbReference type="Proteomes" id="UP001519460">
    <property type="component" value="Unassembled WGS sequence"/>
</dbReference>
<dbReference type="EMBL" id="JACVVK020000152">
    <property type="protein sequence ID" value="KAK7488314.1"/>
    <property type="molecule type" value="Genomic_DNA"/>
</dbReference>
<sequence>CLELILKDRTFKTAKMDPPPPYYSFNTSVPRIQVDLANDSVSTDGAGPDTSSSRDYNIPLAHAASRSSPSLSWENRRRLIPGQPLFSIEEVQTKDPAHSHIRSKSTDYGQPGFRLLHSNHNVPPPRPSRSSVDLSRLSHDTGILRPGMHIARHASADNLLHYENVRSRLGRIAAQNSPERMSRMNSYPATTRDDTALQDSLYVDTNFQSNLSKAGSPETAGQDAANVFHVPRRRESRDDREQTAQIRHMDSLDVSDISMHVHSDRENENATERVKEDHDSGRGSEVTSIQARDEGFQAWDLPKVIRTKPPPSCLSKLSGVCLRATKVCAYSFIFLGVLLGAACSQGVFVAMTYDVHNITDSSSLEQRENGGYAVGALLLSLSVPDIVRLMISLWRFTLGNRTLPRLATLMKKSGVEILHTIGVFTLAFHVLPHLHPLQCLAIMTAVSFLPSGAALVSAARVSRALIVVKSMLVLLLQGGCVGMCVISIFLKNSDLGLEETETDRELEAPQTIALWARTAACAVLVSVRWLDNYFDATPSAAGLCGSSSHEDVGCSVSVSGDLSEENPKTSPSFEQATHREHCALLPLCLSGVRLVTGVVYALSYGLAQRALDVVLHSEDYVQKCVTVSSWPTTDGSSLVNTPTTDGTALGNFSTPNPLSGNASVINNSPNSSTTSDSTTMMSSTVSFVNSSQDGFNLTSTESLLTTTETIFEVSSVVCVNQPLSSSYDFWTRCGCVVVQVVAGGLCYHLAVTACRLRMQRTSFSLPLSLAPAFTFLLFVMYPRWAVVREWSSGDAPLVTWPETSVRWWLVVGAFLAGWVSNILLASHVFTDIPPERLTFTERLFRIPHYCPPLAALSLLHSRRRPRFAEQKDAGRRPFLSNSDVTSAPPTSSSKDPITLYMCATMWHETKEEMTQLIMSIFRFDMNQTAETILVDKGIDAGNVYTFEAHIFFDDAMETKRGRRIPNSYARDFVSLLDPCVSAVLGIPAVLQAPLRIQTPYGLRMTWHMPGRNQLVVHFKDSEKIRRKKRWSQVMYMYYLLGFNLLEKNRDSLLSALSGGARNFTVDKLPPEVLKQAERTFILALDGDVDFRPRAVHLLVDRMKKNPHVAAACGRIKPLGNGPVVWYQKFEYAIGHWLQKCAEHVFGCVLCAPGCFSLFRARALLDDNVMRKYATLATKARHTLQFDQGEDRWLCTLLLQQGHRIEYCAVSVAMTFAPTRFAELFNQRRRWGPSTMANVIDLLMSRRSTVSKNRSVSTLFMMYLVLMFLSSAVGPATVLIAMESSMQEVFGFETWLSFLLTLGPTALFIVVCLRCKAAVQLKTAMILSTVYALVMMAVIVGTLVSIARDGWYTPNAVFIYVLAGTFLVSGILHLHELWDLLWGPLYFVCIPAGYLFLIVYSVCNLHVVSWGTRERKSANEQQQEWEEGAGSTEPISAHVHLQHAARSLRRRMEEDERGRQRNASRSCFGIVPAFFRRMQTRMSTNVILLFILEALNRVVGEDNSVTMSDPALTSPSGTAQTEDGVQNRVYVIYTGDVFDGQTERLDPNEEKFWTTLIDKYLKPVGPNEAESHQQTLNRKVSHELDIVIEDDGNRVVLQPLGLFFIGIFCLLLLLQIIAMIRHRYGALLHILAFTPLRTHSRQQQEQLERQRVLEALHPDPDYDDLEPDTLTQPADVMTHSETQLPRRSASPGRTQTARKDSRVSNGGVEQGARILSLSVPERHVEYGRGIDSGVVEQQNGAGRPHLYQKRGGNAGTRRGRRRELQRRPVDLYDTFRRNTLRQRRIPYPNAADYTSHL</sequence>
<dbReference type="CDD" id="cd04190">
    <property type="entry name" value="Chitin_synth_C"/>
    <property type="match status" value="1"/>
</dbReference>
<keyword evidence="4" id="KW-0328">Glycosyltransferase</keyword>
<evidence type="ECO:0000256" key="2">
    <source>
        <dbReference type="ARBA" id="ARBA00012543"/>
    </source>
</evidence>
<comment type="similarity">
    <text evidence="11">Belongs to the chitin synthase family. Class IV subfamily.</text>
</comment>
<feature type="transmembrane region" description="Helical" evidence="14">
    <location>
        <begin position="1293"/>
        <end position="1312"/>
    </location>
</feature>
<feature type="transmembrane region" description="Helical" evidence="14">
    <location>
        <begin position="763"/>
        <end position="785"/>
    </location>
</feature>
<dbReference type="FunFam" id="3.90.550.10:FF:000139">
    <property type="entry name" value="Chitin synthase 8"/>
    <property type="match status" value="1"/>
</dbReference>
<dbReference type="InterPro" id="IPR004835">
    <property type="entry name" value="Chitin_synth"/>
</dbReference>
<dbReference type="SUPFAM" id="SSF53448">
    <property type="entry name" value="Nucleotide-diphospho-sugar transferases"/>
    <property type="match status" value="1"/>
</dbReference>
<name>A0ABD0KMG8_9CAEN</name>
<comment type="subcellular location">
    <subcellularLocation>
        <location evidence="1">Cell membrane</location>
        <topology evidence="1">Multi-pass membrane protein</topology>
    </subcellularLocation>
</comment>
<feature type="non-terminal residue" evidence="16">
    <location>
        <position position="1"/>
    </location>
</feature>
<feature type="compositionally biased region" description="Polar residues" evidence="13">
    <location>
        <begin position="1678"/>
        <end position="1694"/>
    </location>
</feature>
<evidence type="ECO:0000259" key="15">
    <source>
        <dbReference type="Pfam" id="PF23000"/>
    </source>
</evidence>
<feature type="transmembrane region" description="Helical" evidence="14">
    <location>
        <begin position="805"/>
        <end position="829"/>
    </location>
</feature>
<dbReference type="PANTHER" id="PTHR22914">
    <property type="entry name" value="CHITIN SYNTHASE"/>
    <property type="match status" value="1"/>
</dbReference>
<keyword evidence="3" id="KW-1003">Cell membrane</keyword>
<feature type="transmembrane region" description="Helical" evidence="14">
    <location>
        <begin position="471"/>
        <end position="490"/>
    </location>
</feature>
<dbReference type="EC" id="2.4.1.16" evidence="2"/>
<evidence type="ECO:0000256" key="1">
    <source>
        <dbReference type="ARBA" id="ARBA00004651"/>
    </source>
</evidence>
<accession>A0ABD0KMG8</accession>
<evidence type="ECO:0000256" key="3">
    <source>
        <dbReference type="ARBA" id="ARBA00022475"/>
    </source>
</evidence>
<comment type="caution">
    <text evidence="16">The sequence shown here is derived from an EMBL/GenBank/DDBJ whole genome shotgun (WGS) entry which is preliminary data.</text>
</comment>
<dbReference type="InterPro" id="IPR029044">
    <property type="entry name" value="Nucleotide-diphossugar_trans"/>
</dbReference>
<feature type="transmembrane region" description="Helical" evidence="14">
    <location>
        <begin position="1255"/>
        <end position="1281"/>
    </location>
</feature>
<dbReference type="GO" id="GO:0005886">
    <property type="term" value="C:plasma membrane"/>
    <property type="evidence" value="ECO:0007669"/>
    <property type="project" value="UniProtKB-SubCell"/>
</dbReference>
<keyword evidence="5" id="KW-0808">Transferase</keyword>
<evidence type="ECO:0000256" key="12">
    <source>
        <dbReference type="ARBA" id="ARBA00048014"/>
    </source>
</evidence>
<reference evidence="16 17" key="1">
    <citation type="journal article" date="2023" name="Sci. Data">
        <title>Genome assembly of the Korean intertidal mud-creeper Batillaria attramentaria.</title>
        <authorList>
            <person name="Patra A.K."/>
            <person name="Ho P.T."/>
            <person name="Jun S."/>
            <person name="Lee S.J."/>
            <person name="Kim Y."/>
            <person name="Won Y.J."/>
        </authorList>
    </citation>
    <scope>NUCLEOTIDE SEQUENCE [LARGE SCALE GENOMIC DNA]</scope>
    <source>
        <strain evidence="16">Wonlab-2016</strain>
    </source>
</reference>
<proteinExistence type="inferred from homology"/>
<keyword evidence="7 14" id="KW-1133">Transmembrane helix</keyword>
<evidence type="ECO:0000256" key="4">
    <source>
        <dbReference type="ARBA" id="ARBA00022676"/>
    </source>
</evidence>
<dbReference type="PANTHER" id="PTHR22914:SF42">
    <property type="entry name" value="CHITIN SYNTHASE"/>
    <property type="match status" value="1"/>
</dbReference>
<feature type="transmembrane region" description="Helical" evidence="14">
    <location>
        <begin position="1351"/>
        <end position="1373"/>
    </location>
</feature>
<organism evidence="16 17">
    <name type="scientific">Batillaria attramentaria</name>
    <dbReference type="NCBI Taxonomy" id="370345"/>
    <lineage>
        <taxon>Eukaryota</taxon>
        <taxon>Metazoa</taxon>
        <taxon>Spiralia</taxon>
        <taxon>Lophotrochozoa</taxon>
        <taxon>Mollusca</taxon>
        <taxon>Gastropoda</taxon>
        <taxon>Caenogastropoda</taxon>
        <taxon>Sorbeoconcha</taxon>
        <taxon>Cerithioidea</taxon>
        <taxon>Batillariidae</taxon>
        <taxon>Batillaria</taxon>
    </lineage>
</organism>
<gene>
    <name evidence="16" type="ORF">BaRGS_00020473</name>
</gene>
<feature type="transmembrane region" description="Helical" evidence="14">
    <location>
        <begin position="1380"/>
        <end position="1401"/>
    </location>
</feature>
<feature type="transmembrane region" description="Helical" evidence="14">
    <location>
        <begin position="415"/>
        <end position="434"/>
    </location>
</feature>
<keyword evidence="17" id="KW-1185">Reference proteome</keyword>
<protein>
    <recommendedName>
        <fullName evidence="2">chitin synthase</fullName>
        <ecNumber evidence="2">2.4.1.16</ecNumber>
    </recommendedName>
</protein>
<evidence type="ECO:0000256" key="6">
    <source>
        <dbReference type="ARBA" id="ARBA00022692"/>
    </source>
</evidence>
<keyword evidence="9 14" id="KW-0472">Membrane</keyword>
<feature type="transmembrane region" description="Helical" evidence="14">
    <location>
        <begin position="1599"/>
        <end position="1619"/>
    </location>
</feature>
<evidence type="ECO:0000256" key="8">
    <source>
        <dbReference type="ARBA" id="ARBA00023054"/>
    </source>
</evidence>
<keyword evidence="10" id="KW-0325">Glycoprotein</keyword>
<feature type="region of interest" description="Disordered" evidence="13">
    <location>
        <begin position="1676"/>
        <end position="1708"/>
    </location>
</feature>
<feature type="region of interest" description="Disordered" evidence="13">
    <location>
        <begin position="1733"/>
        <end position="1763"/>
    </location>
</feature>
<evidence type="ECO:0000313" key="17">
    <source>
        <dbReference type="Proteomes" id="UP001519460"/>
    </source>
</evidence>
<feature type="region of interest" description="Disordered" evidence="13">
    <location>
        <begin position="868"/>
        <end position="893"/>
    </location>
</feature>
<dbReference type="Gene3D" id="3.90.550.10">
    <property type="entry name" value="Spore Coat Polysaccharide Biosynthesis Protein SpsA, Chain A"/>
    <property type="match status" value="1"/>
</dbReference>
<feature type="compositionally biased region" description="Basic and acidic residues" evidence="13">
    <location>
        <begin position="233"/>
        <end position="251"/>
    </location>
</feature>
<feature type="compositionally biased region" description="Basic and acidic residues" evidence="13">
    <location>
        <begin position="259"/>
        <end position="282"/>
    </location>
</feature>
<feature type="domain" description="Chitin synthase chs-1/2 N-terminal putative transporter" evidence="15">
    <location>
        <begin position="321"/>
        <end position="461"/>
    </location>
</feature>
<dbReference type="GO" id="GO:0004100">
    <property type="term" value="F:chitin synthase activity"/>
    <property type="evidence" value="ECO:0007669"/>
    <property type="project" value="UniProtKB-EC"/>
</dbReference>
<feature type="transmembrane region" description="Helical" evidence="14">
    <location>
        <begin position="440"/>
        <end position="459"/>
    </location>
</feature>
<dbReference type="Pfam" id="PF03142">
    <property type="entry name" value="Chitin_synth_2"/>
    <property type="match status" value="1"/>
</dbReference>
<dbReference type="Pfam" id="PF23000">
    <property type="entry name" value="ChitinSynthase_IV_N"/>
    <property type="match status" value="1"/>
</dbReference>
<evidence type="ECO:0000256" key="10">
    <source>
        <dbReference type="ARBA" id="ARBA00023180"/>
    </source>
</evidence>
<evidence type="ECO:0000313" key="16">
    <source>
        <dbReference type="EMBL" id="KAK7488314.1"/>
    </source>
</evidence>
<keyword evidence="6 14" id="KW-0812">Transmembrane</keyword>